<protein>
    <recommendedName>
        <fullName evidence="2">HNH nuclease domain-containing protein</fullName>
    </recommendedName>
</protein>
<evidence type="ECO:0000256" key="1">
    <source>
        <dbReference type="SAM" id="MobiDB-lite"/>
    </source>
</evidence>
<dbReference type="Proteomes" id="UP000642748">
    <property type="component" value="Unassembled WGS sequence"/>
</dbReference>
<accession>A0A8J3QRE2</accession>
<sequence>MTTSVVGLSLDESDDGGLAAYDPSMPDGRPAIPRDLQRRVLIEAGHRCAIPTCQATPIQIAHITDWSIVKEHKFENLIALCPTCHAL</sequence>
<reference evidence="3" key="1">
    <citation type="submission" date="2021-01" db="EMBL/GenBank/DDBJ databases">
        <title>Whole genome shotgun sequence of Rugosimonospora africana NBRC 104875.</title>
        <authorList>
            <person name="Komaki H."/>
            <person name="Tamura T."/>
        </authorList>
    </citation>
    <scope>NUCLEOTIDE SEQUENCE</scope>
    <source>
        <strain evidence="3">NBRC 104875</strain>
    </source>
</reference>
<dbReference type="CDD" id="cd00085">
    <property type="entry name" value="HNHc"/>
    <property type="match status" value="1"/>
</dbReference>
<dbReference type="EMBL" id="BONZ01000039">
    <property type="protein sequence ID" value="GIH16065.1"/>
    <property type="molecule type" value="Genomic_DNA"/>
</dbReference>
<dbReference type="GO" id="GO:0003676">
    <property type="term" value="F:nucleic acid binding"/>
    <property type="evidence" value="ECO:0007669"/>
    <property type="project" value="InterPro"/>
</dbReference>
<dbReference type="RefSeq" id="WP_203919660.1">
    <property type="nucleotide sequence ID" value="NZ_BONZ01000039.1"/>
</dbReference>
<feature type="region of interest" description="Disordered" evidence="1">
    <location>
        <begin position="1"/>
        <end position="29"/>
    </location>
</feature>
<dbReference type="Pfam" id="PF01844">
    <property type="entry name" value="HNH"/>
    <property type="match status" value="1"/>
</dbReference>
<evidence type="ECO:0000313" key="4">
    <source>
        <dbReference type="Proteomes" id="UP000642748"/>
    </source>
</evidence>
<name>A0A8J3QRE2_9ACTN</name>
<evidence type="ECO:0000259" key="2">
    <source>
        <dbReference type="SMART" id="SM00507"/>
    </source>
</evidence>
<feature type="domain" description="HNH nuclease" evidence="2">
    <location>
        <begin position="36"/>
        <end position="86"/>
    </location>
</feature>
<dbReference type="InterPro" id="IPR002711">
    <property type="entry name" value="HNH"/>
</dbReference>
<dbReference type="GO" id="GO:0008270">
    <property type="term" value="F:zinc ion binding"/>
    <property type="evidence" value="ECO:0007669"/>
    <property type="project" value="InterPro"/>
</dbReference>
<dbReference type="GO" id="GO:0004519">
    <property type="term" value="F:endonuclease activity"/>
    <property type="evidence" value="ECO:0007669"/>
    <property type="project" value="InterPro"/>
</dbReference>
<dbReference type="InterPro" id="IPR003615">
    <property type="entry name" value="HNH_nuc"/>
</dbReference>
<gene>
    <name evidence="3" type="ORF">Raf01_42370</name>
</gene>
<proteinExistence type="predicted"/>
<comment type="caution">
    <text evidence="3">The sequence shown here is derived from an EMBL/GenBank/DDBJ whole genome shotgun (WGS) entry which is preliminary data.</text>
</comment>
<organism evidence="3 4">
    <name type="scientific">Rugosimonospora africana</name>
    <dbReference type="NCBI Taxonomy" id="556532"/>
    <lineage>
        <taxon>Bacteria</taxon>
        <taxon>Bacillati</taxon>
        <taxon>Actinomycetota</taxon>
        <taxon>Actinomycetes</taxon>
        <taxon>Micromonosporales</taxon>
        <taxon>Micromonosporaceae</taxon>
        <taxon>Rugosimonospora</taxon>
    </lineage>
</organism>
<keyword evidence="4" id="KW-1185">Reference proteome</keyword>
<evidence type="ECO:0000313" key="3">
    <source>
        <dbReference type="EMBL" id="GIH16065.1"/>
    </source>
</evidence>
<dbReference type="SMART" id="SM00507">
    <property type="entry name" value="HNHc"/>
    <property type="match status" value="1"/>
</dbReference>
<dbReference type="AlphaFoldDB" id="A0A8J3QRE2"/>